<feature type="disulfide bond" evidence="6">
    <location>
        <begin position="522"/>
        <end position="549"/>
    </location>
</feature>
<accession>A0A8C3VMK1</accession>
<keyword evidence="1 6" id="KW-0768">Sushi</keyword>
<dbReference type="Pfam" id="PF18453">
    <property type="entry name" value="C4bp_oligo"/>
    <property type="match status" value="1"/>
</dbReference>
<evidence type="ECO:0000256" key="6">
    <source>
        <dbReference type="PROSITE-ProRule" id="PRU00302"/>
    </source>
</evidence>
<dbReference type="GO" id="GO:1903027">
    <property type="term" value="P:regulation of opsonization"/>
    <property type="evidence" value="ECO:0007669"/>
    <property type="project" value="Ensembl"/>
</dbReference>
<organism evidence="8 9">
    <name type="scientific">Catagonus wagneri</name>
    <name type="common">Chacoan peccary</name>
    <dbReference type="NCBI Taxonomy" id="51154"/>
    <lineage>
        <taxon>Eukaryota</taxon>
        <taxon>Metazoa</taxon>
        <taxon>Chordata</taxon>
        <taxon>Craniata</taxon>
        <taxon>Vertebrata</taxon>
        <taxon>Euteleostomi</taxon>
        <taxon>Mammalia</taxon>
        <taxon>Eutheria</taxon>
        <taxon>Laurasiatheria</taxon>
        <taxon>Artiodactyla</taxon>
        <taxon>Suina</taxon>
        <taxon>Tayassuidae</taxon>
        <taxon>Catagonus</taxon>
    </lineage>
</organism>
<dbReference type="PANTHER" id="PTHR19325">
    <property type="entry name" value="COMPLEMENT COMPONENT-RELATED SUSHI DOMAIN-CONTAINING"/>
    <property type="match status" value="1"/>
</dbReference>
<dbReference type="Gene3D" id="1.20.5.3730">
    <property type="match status" value="1"/>
</dbReference>
<feature type="disulfide bond" evidence="6">
    <location>
        <begin position="275"/>
        <end position="302"/>
    </location>
</feature>
<gene>
    <name evidence="8" type="primary">C4BPA</name>
</gene>
<reference evidence="8" key="1">
    <citation type="submission" date="2025-08" db="UniProtKB">
        <authorList>
            <consortium name="Ensembl"/>
        </authorList>
    </citation>
    <scope>IDENTIFICATION</scope>
</reference>
<dbReference type="InterPro" id="IPR040514">
    <property type="entry name" value="C4bp_oligo"/>
</dbReference>
<evidence type="ECO:0000313" key="9">
    <source>
        <dbReference type="Proteomes" id="UP000694540"/>
    </source>
</evidence>
<dbReference type="InterPro" id="IPR035976">
    <property type="entry name" value="Sushi/SCR/CCP_sf"/>
</dbReference>
<name>A0A8C3VMK1_9CETA</name>
<dbReference type="PROSITE" id="PS50923">
    <property type="entry name" value="SUSHI"/>
    <property type="match status" value="7"/>
</dbReference>
<dbReference type="AlphaFoldDB" id="A0A8C3VMK1"/>
<protein>
    <submittedName>
        <fullName evidence="8">Complement component 4 binding protein alpha</fullName>
    </submittedName>
</protein>
<feature type="domain" description="Sushi" evidence="7">
    <location>
        <begin position="245"/>
        <end position="304"/>
    </location>
</feature>
<evidence type="ECO:0000256" key="3">
    <source>
        <dbReference type="ARBA" id="ARBA00022737"/>
    </source>
</evidence>
<reference evidence="8" key="2">
    <citation type="submission" date="2025-09" db="UniProtKB">
        <authorList>
            <consortium name="Ensembl"/>
        </authorList>
    </citation>
    <scope>IDENTIFICATION</scope>
</reference>
<dbReference type="GO" id="GO:0045959">
    <property type="term" value="P:negative regulation of complement activation, classical pathway"/>
    <property type="evidence" value="ECO:0007669"/>
    <property type="project" value="Ensembl"/>
</dbReference>
<feature type="disulfide bond" evidence="6">
    <location>
        <begin position="182"/>
        <end position="225"/>
    </location>
</feature>
<evidence type="ECO:0000256" key="2">
    <source>
        <dbReference type="ARBA" id="ARBA00022729"/>
    </source>
</evidence>
<sequence length="606" mass="67938">MLVKPQVTDFPRALVTILQSTGTVASWPFFRWWRVSNPILFQVILVAALLATVLGKCGPPPYLQFASLISELNETEFETGTNLNYNCRPGYRKAISRNSFLTCDSRGTWSYKEFCVKRMCGNPGELLNGQVKVKTDYSFGSEIEFSCSEGYVLVGPTTSYCEIQEKGVGWSEHFPRCTIVKCEPPPAISNGKHNGGEEDFYTYGSSVTYSCDPDFSMLGQASISCSVENGTIGVWSPSPPTCKKITCLQPVVKDGIITSGFRPIYAYKESILFGCNKGFRLKGSNLIHCEADSNWSPPPPICELNACAGLPDIPHATWRRYGYHQPIEDVYDIDTVMRYSCLPGYRPKKSGFLTVTCQRDLKWSPYTECVEVCCPIPDVDHINITSRKKDQSANHCTYFYGDEVSYSCHADGKDMYVSSCSEQGSWRPRMTCVRGCDNPPAIAHGYHTIPTTIFGTKKDEAVYKCDEGYTLVGEEKLFCHSSRWSPAAPQCKAQCLKPVIDHGKLSVDQDEYVEHEIITVQCDSGYGLVGSQSIACTENRTWHPQVPKCEWEYLEGCEPVREGKKLMQCLPNLEEIKLALELYKLSLEIKLLKRQIDEKASLELQV</sequence>
<keyword evidence="9" id="KW-1185">Reference proteome</keyword>
<dbReference type="GO" id="GO:0045732">
    <property type="term" value="P:positive regulation of protein catabolic process"/>
    <property type="evidence" value="ECO:0007669"/>
    <property type="project" value="Ensembl"/>
</dbReference>
<feature type="domain" description="Sushi" evidence="7">
    <location>
        <begin position="494"/>
        <end position="551"/>
    </location>
</feature>
<feature type="domain" description="Sushi" evidence="7">
    <location>
        <begin position="55"/>
        <end position="117"/>
    </location>
</feature>
<proteinExistence type="predicted"/>
<dbReference type="CDD" id="cd00033">
    <property type="entry name" value="CCP"/>
    <property type="match status" value="7"/>
</dbReference>
<evidence type="ECO:0000256" key="4">
    <source>
        <dbReference type="ARBA" id="ARBA00023157"/>
    </source>
</evidence>
<dbReference type="InterPro" id="IPR000436">
    <property type="entry name" value="Sushi_SCR_CCP_dom"/>
</dbReference>
<keyword evidence="3" id="KW-0677">Repeat</keyword>
<dbReference type="InterPro" id="IPR050350">
    <property type="entry name" value="Compl-Cell_Adhes-Reg"/>
</dbReference>
<comment type="caution">
    <text evidence="6">Lacks conserved residue(s) required for the propagation of feature annotation.</text>
</comment>
<evidence type="ECO:0000259" key="7">
    <source>
        <dbReference type="PROSITE" id="PS50923"/>
    </source>
</evidence>
<keyword evidence="5" id="KW-0325">Glycoprotein</keyword>
<feature type="domain" description="Sushi" evidence="7">
    <location>
        <begin position="434"/>
        <end position="493"/>
    </location>
</feature>
<dbReference type="Proteomes" id="UP000694540">
    <property type="component" value="Unplaced"/>
</dbReference>
<dbReference type="GO" id="GO:0005615">
    <property type="term" value="C:extracellular space"/>
    <property type="evidence" value="ECO:0007669"/>
    <property type="project" value="Ensembl"/>
</dbReference>
<dbReference type="Pfam" id="PF00084">
    <property type="entry name" value="Sushi"/>
    <property type="match status" value="7"/>
</dbReference>
<dbReference type="FunFam" id="2.10.70.10:FF:000055">
    <property type="entry name" value="Complement decay-accelerating factor, GPI-anchored"/>
    <property type="match status" value="1"/>
</dbReference>
<dbReference type="SUPFAM" id="SSF57535">
    <property type="entry name" value="Complement control module/SCR domain"/>
    <property type="match status" value="7"/>
</dbReference>
<evidence type="ECO:0000256" key="1">
    <source>
        <dbReference type="ARBA" id="ARBA00022659"/>
    </source>
</evidence>
<keyword evidence="4 6" id="KW-1015">Disulfide bond</keyword>
<dbReference type="GeneTree" id="ENSGT00940000154640"/>
<feature type="domain" description="Sushi" evidence="7">
    <location>
        <begin position="118"/>
        <end position="179"/>
    </location>
</feature>
<feature type="domain" description="Sushi" evidence="7">
    <location>
        <begin position="305"/>
        <end position="371"/>
    </location>
</feature>
<dbReference type="Ensembl" id="ENSCWAT00000001961.1">
    <property type="protein sequence ID" value="ENSCWAP00000001785.1"/>
    <property type="gene ID" value="ENSCWAG00000001428.1"/>
</dbReference>
<dbReference type="SMART" id="SM00032">
    <property type="entry name" value="CCP"/>
    <property type="match status" value="8"/>
</dbReference>
<feature type="disulfide bond" evidence="6">
    <location>
        <begin position="436"/>
        <end position="479"/>
    </location>
</feature>
<keyword evidence="2" id="KW-0732">Signal</keyword>
<dbReference type="GO" id="GO:0009609">
    <property type="term" value="P:response to symbiotic bacterium"/>
    <property type="evidence" value="ECO:0007669"/>
    <property type="project" value="Ensembl"/>
</dbReference>
<dbReference type="Gene3D" id="2.10.70.10">
    <property type="entry name" value="Complement Module, domain 1"/>
    <property type="match status" value="7"/>
</dbReference>
<evidence type="ECO:0000313" key="8">
    <source>
        <dbReference type="Ensembl" id="ENSCWAP00000001785.1"/>
    </source>
</evidence>
<evidence type="ECO:0000256" key="5">
    <source>
        <dbReference type="ARBA" id="ARBA00023180"/>
    </source>
</evidence>
<dbReference type="FunFam" id="2.10.70.10:FF:000014">
    <property type="entry name" value="Membrane cofactor protein"/>
    <property type="match status" value="2"/>
</dbReference>
<feature type="domain" description="Sushi" evidence="7">
    <location>
        <begin position="180"/>
        <end position="244"/>
    </location>
</feature>
<dbReference type="PANTHER" id="PTHR19325:SF551">
    <property type="entry name" value="ZONA PELLUCIDA SPERM-BINDING PROTEIN 3 RECEPTOR"/>
    <property type="match status" value="1"/>
</dbReference>